<name>A0A5E4NBU0_9HEMI</name>
<dbReference type="InterPro" id="IPR025398">
    <property type="entry name" value="DUF4371"/>
</dbReference>
<evidence type="ECO:0000313" key="2">
    <source>
        <dbReference type="EMBL" id="VVC42318.1"/>
    </source>
</evidence>
<dbReference type="PANTHER" id="PTHR45749">
    <property type="match status" value="1"/>
</dbReference>
<organism evidence="2 3">
    <name type="scientific">Cinara cedri</name>
    <dbReference type="NCBI Taxonomy" id="506608"/>
    <lineage>
        <taxon>Eukaryota</taxon>
        <taxon>Metazoa</taxon>
        <taxon>Ecdysozoa</taxon>
        <taxon>Arthropoda</taxon>
        <taxon>Hexapoda</taxon>
        <taxon>Insecta</taxon>
        <taxon>Pterygota</taxon>
        <taxon>Neoptera</taxon>
        <taxon>Paraneoptera</taxon>
        <taxon>Hemiptera</taxon>
        <taxon>Sternorrhyncha</taxon>
        <taxon>Aphidomorpha</taxon>
        <taxon>Aphidoidea</taxon>
        <taxon>Aphididae</taxon>
        <taxon>Lachninae</taxon>
        <taxon>Cinara</taxon>
    </lineage>
</organism>
<dbReference type="AlphaFoldDB" id="A0A5E4NBU0"/>
<keyword evidence="3" id="KW-1185">Reference proteome</keyword>
<accession>A0A5E4NBU0</accession>
<reference evidence="2 3" key="1">
    <citation type="submission" date="2019-08" db="EMBL/GenBank/DDBJ databases">
        <authorList>
            <person name="Alioto T."/>
            <person name="Alioto T."/>
            <person name="Gomez Garrido J."/>
        </authorList>
    </citation>
    <scope>NUCLEOTIDE SEQUENCE [LARGE SCALE GENOMIC DNA]</scope>
</reference>
<feature type="domain" description="DUF4371" evidence="1">
    <location>
        <begin position="10"/>
        <end position="132"/>
    </location>
</feature>
<dbReference type="Pfam" id="PF14291">
    <property type="entry name" value="DUF4371"/>
    <property type="match status" value="1"/>
</dbReference>
<proteinExistence type="predicted"/>
<protein>
    <recommendedName>
        <fullName evidence="1">DUF4371 domain-containing protein</fullName>
    </recommendedName>
</protein>
<evidence type="ECO:0000313" key="3">
    <source>
        <dbReference type="Proteomes" id="UP000325440"/>
    </source>
</evidence>
<dbReference type="OrthoDB" id="6621977at2759"/>
<dbReference type="PANTHER" id="PTHR45749:SF37">
    <property type="entry name" value="OS05G0311600 PROTEIN"/>
    <property type="match status" value="1"/>
</dbReference>
<sequence>MDNEKFDKDLKSLPKNANYTSNIVQNDILVTSTNIITETIIKEVNEGSSVYSLIVDEARDTSTLEQMSKCIKYVHKSIIKERFLGFVHVIKLDAQCRTDSIIKFLNSVGLDITKCISQSYDGASVVSGSINGVQI</sequence>
<dbReference type="EMBL" id="CABPRJ010001945">
    <property type="protein sequence ID" value="VVC42318.1"/>
    <property type="molecule type" value="Genomic_DNA"/>
</dbReference>
<evidence type="ECO:0000259" key="1">
    <source>
        <dbReference type="Pfam" id="PF14291"/>
    </source>
</evidence>
<dbReference type="Proteomes" id="UP000325440">
    <property type="component" value="Unassembled WGS sequence"/>
</dbReference>
<gene>
    <name evidence="2" type="ORF">CINCED_3A014291</name>
</gene>